<keyword evidence="5 7" id="KW-0472">Membrane</keyword>
<dbReference type="GO" id="GO:0015035">
    <property type="term" value="F:protein-disulfide reductase activity"/>
    <property type="evidence" value="ECO:0007669"/>
    <property type="project" value="TreeGrafter"/>
</dbReference>
<dbReference type="InterPro" id="IPR036249">
    <property type="entry name" value="Thioredoxin-like_sf"/>
</dbReference>
<evidence type="ECO:0000259" key="9">
    <source>
        <dbReference type="Pfam" id="PF11412"/>
    </source>
</evidence>
<dbReference type="GO" id="GO:0045454">
    <property type="term" value="P:cell redox homeostasis"/>
    <property type="evidence" value="ECO:0007669"/>
    <property type="project" value="TreeGrafter"/>
</dbReference>
<feature type="transmembrane region" description="Helical" evidence="7">
    <location>
        <begin position="230"/>
        <end position="257"/>
    </location>
</feature>
<keyword evidence="11" id="KW-1185">Reference proteome</keyword>
<comment type="caution">
    <text evidence="10">The sequence shown here is derived from an EMBL/GenBank/DDBJ whole genome shotgun (WGS) entry which is preliminary data.</text>
</comment>
<dbReference type="Pfam" id="PF13899">
    <property type="entry name" value="Thioredoxin_7"/>
    <property type="match status" value="1"/>
</dbReference>
<protein>
    <submittedName>
        <fullName evidence="10">DUF255 domain-containing protein</fullName>
    </submittedName>
</protein>
<feature type="transmembrane region" description="Helical" evidence="7">
    <location>
        <begin position="490"/>
        <end position="512"/>
    </location>
</feature>
<keyword evidence="6" id="KW-0676">Redox-active center</keyword>
<dbReference type="Pfam" id="PF11412">
    <property type="entry name" value="DsbD_N"/>
    <property type="match status" value="1"/>
</dbReference>
<feature type="transmembrane region" description="Helical" evidence="7">
    <location>
        <begin position="461"/>
        <end position="478"/>
    </location>
</feature>
<sequence>MISKLNQVIKFLILGLFVILSPNFLRANEIFVAPESQFVDSANIKVQEVVQFKILKIEKEKDLYKAKIELKTKNDFKIYEDKLKFNLHPQNNLPHLLKYTSLKPPESYFDPFYKKEKKIFKNLSVFYIESKSPFQSNDKLEIDIQSCSNAVCLVPAKLAVYMIEGNLSDLNNTNTFSNKINNQTTNLSNQINTIKEPVVKKTEIDTSEKITLLNDNIAFQIQEALKKGSWILFPALFLAGLLMNLTPCVYPMIPITLNVMSQFGQSNSRKQKIKSLPFIYVGGMIITYSLLGVFAGMTGNIFGAQLANPIFNWIIAIVMFLLGLSMLGVFNFTAVQTFANKIPLAQNYPRTAVVTMGAVSGLISAPCTGPVLSTILLLIAQNKNPVSGFTYMLFFALGFGLPYVALGFFGQRLSRMPKFPRLVNFIKIFFASLMFALALYYARGTFQKIPLIQDIFSKPQLLSIAILLLLSITFIALSTKKDILGKISKVGMTLTCCVLALWLTLFTSNSFFHPKNISHAQNVNPNGIKWETNFDDAVVLSKQSGKPILVDIWAEWCTACLEMEETTWKDKKLIEYINTNFIPVKLDYTELADSIQNLVNRWEVNGLPATSFFKANSNFNEKPDILYQGYASGNKILSAALNINNKN</sequence>
<feature type="domain" description="Thiol:disulfide interchange protein DsbD N-terminal" evidence="9">
    <location>
        <begin position="46"/>
        <end position="156"/>
    </location>
</feature>
<accession>A0A6N6VXU4</accession>
<organism evidence="10 11">
    <name type="scientific">Silvanigrella paludirubra</name>
    <dbReference type="NCBI Taxonomy" id="2499159"/>
    <lineage>
        <taxon>Bacteria</taxon>
        <taxon>Pseudomonadati</taxon>
        <taxon>Bdellovibrionota</taxon>
        <taxon>Oligoflexia</taxon>
        <taxon>Silvanigrellales</taxon>
        <taxon>Silvanigrellaceae</taxon>
        <taxon>Silvanigrella</taxon>
    </lineage>
</organism>
<dbReference type="PROSITE" id="PS00194">
    <property type="entry name" value="THIOREDOXIN_1"/>
    <property type="match status" value="1"/>
</dbReference>
<evidence type="ECO:0000256" key="2">
    <source>
        <dbReference type="ARBA" id="ARBA00022692"/>
    </source>
</evidence>
<dbReference type="GO" id="GO:0016020">
    <property type="term" value="C:membrane"/>
    <property type="evidence" value="ECO:0007669"/>
    <property type="project" value="UniProtKB-SubCell"/>
</dbReference>
<evidence type="ECO:0000259" key="8">
    <source>
        <dbReference type="Pfam" id="PF02683"/>
    </source>
</evidence>
<dbReference type="Gene3D" id="2.60.40.1250">
    <property type="entry name" value="Thiol:disulfide interchange protein DsbD, N-terminal domain"/>
    <property type="match status" value="1"/>
</dbReference>
<evidence type="ECO:0000256" key="7">
    <source>
        <dbReference type="SAM" id="Phobius"/>
    </source>
</evidence>
<dbReference type="OrthoDB" id="5287452at2"/>
<evidence type="ECO:0000256" key="1">
    <source>
        <dbReference type="ARBA" id="ARBA00004141"/>
    </source>
</evidence>
<feature type="transmembrane region" description="Helical" evidence="7">
    <location>
        <begin position="391"/>
        <end position="410"/>
    </location>
</feature>
<dbReference type="InterPro" id="IPR036929">
    <property type="entry name" value="DsbDN_sf"/>
</dbReference>
<name>A0A6N6VXU4_9BACT</name>
<proteinExistence type="predicted"/>
<dbReference type="PANTHER" id="PTHR32234:SF0">
    <property type="entry name" value="THIOL:DISULFIDE INTERCHANGE PROTEIN DSBD"/>
    <property type="match status" value="1"/>
</dbReference>
<dbReference type="Pfam" id="PF02683">
    <property type="entry name" value="DsbD_TM"/>
    <property type="match status" value="1"/>
</dbReference>
<evidence type="ECO:0000256" key="3">
    <source>
        <dbReference type="ARBA" id="ARBA00022748"/>
    </source>
</evidence>
<comment type="subcellular location">
    <subcellularLocation>
        <location evidence="1">Membrane</location>
        <topology evidence="1">Multi-pass membrane protein</topology>
    </subcellularLocation>
</comment>
<dbReference type="InterPro" id="IPR017937">
    <property type="entry name" value="Thioredoxin_CS"/>
</dbReference>
<feature type="transmembrane region" description="Helical" evidence="7">
    <location>
        <begin position="422"/>
        <end position="441"/>
    </location>
</feature>
<dbReference type="SUPFAM" id="SSF74863">
    <property type="entry name" value="Thiol:disulfide interchange protein DsbD, N-terminal domain (DsbD-alpha)"/>
    <property type="match status" value="1"/>
</dbReference>
<dbReference type="Gene3D" id="3.40.30.10">
    <property type="entry name" value="Glutaredoxin"/>
    <property type="match status" value="1"/>
</dbReference>
<dbReference type="RefSeq" id="WP_153418843.1">
    <property type="nucleotide sequence ID" value="NZ_WFLM01000002.1"/>
</dbReference>
<evidence type="ECO:0000313" key="10">
    <source>
        <dbReference type="EMBL" id="KAB8039566.1"/>
    </source>
</evidence>
<dbReference type="GO" id="GO:0017004">
    <property type="term" value="P:cytochrome complex assembly"/>
    <property type="evidence" value="ECO:0007669"/>
    <property type="project" value="UniProtKB-KW"/>
</dbReference>
<evidence type="ECO:0000313" key="11">
    <source>
        <dbReference type="Proteomes" id="UP000437748"/>
    </source>
</evidence>
<gene>
    <name evidence="10" type="ORF">GCL60_04730</name>
</gene>
<dbReference type="InterPro" id="IPR003834">
    <property type="entry name" value="Cyt_c_assmbl_TM_dom"/>
</dbReference>
<dbReference type="SUPFAM" id="SSF52833">
    <property type="entry name" value="Thioredoxin-like"/>
    <property type="match status" value="1"/>
</dbReference>
<keyword evidence="4 7" id="KW-1133">Transmembrane helix</keyword>
<dbReference type="InterPro" id="IPR028250">
    <property type="entry name" value="DsbDN"/>
</dbReference>
<feature type="transmembrane region" description="Helical" evidence="7">
    <location>
        <begin position="278"/>
        <end position="298"/>
    </location>
</feature>
<feature type="transmembrane region" description="Helical" evidence="7">
    <location>
        <begin position="310"/>
        <end position="332"/>
    </location>
</feature>
<evidence type="ECO:0000256" key="5">
    <source>
        <dbReference type="ARBA" id="ARBA00023136"/>
    </source>
</evidence>
<dbReference type="EMBL" id="WFLM01000002">
    <property type="protein sequence ID" value="KAB8039566.1"/>
    <property type="molecule type" value="Genomic_DNA"/>
</dbReference>
<evidence type="ECO:0000256" key="4">
    <source>
        <dbReference type="ARBA" id="ARBA00022989"/>
    </source>
</evidence>
<dbReference type="PANTHER" id="PTHR32234">
    <property type="entry name" value="THIOL:DISULFIDE INTERCHANGE PROTEIN DSBD"/>
    <property type="match status" value="1"/>
</dbReference>
<reference evidence="10 11" key="1">
    <citation type="submission" date="2019-10" db="EMBL/GenBank/DDBJ databases">
        <title>New species of Slilvanegrellaceae.</title>
        <authorList>
            <person name="Pitt A."/>
            <person name="Hahn M.W."/>
        </authorList>
    </citation>
    <scope>NUCLEOTIDE SEQUENCE [LARGE SCALE GENOMIC DNA]</scope>
    <source>
        <strain evidence="10 11">SP-Ram-0.45-NSY-1</strain>
    </source>
</reference>
<keyword evidence="2 7" id="KW-0812">Transmembrane</keyword>
<feature type="transmembrane region" description="Helical" evidence="7">
    <location>
        <begin position="353"/>
        <end position="379"/>
    </location>
</feature>
<feature type="domain" description="Cytochrome C biogenesis protein transmembrane" evidence="8">
    <location>
        <begin position="230"/>
        <end position="441"/>
    </location>
</feature>
<keyword evidence="3" id="KW-0201">Cytochrome c-type biogenesis</keyword>
<dbReference type="Proteomes" id="UP000437748">
    <property type="component" value="Unassembled WGS sequence"/>
</dbReference>
<dbReference type="AlphaFoldDB" id="A0A6N6VXU4"/>
<evidence type="ECO:0000256" key="6">
    <source>
        <dbReference type="ARBA" id="ARBA00023284"/>
    </source>
</evidence>